<keyword evidence="1" id="KW-0732">Signal</keyword>
<accession>A0A565BKC3</accession>
<reference evidence="2" key="1">
    <citation type="submission" date="2019-07" db="EMBL/GenBank/DDBJ databases">
        <authorList>
            <person name="Dittberner H."/>
        </authorList>
    </citation>
    <scope>NUCLEOTIDE SEQUENCE [LARGE SCALE GENOMIC DNA]</scope>
</reference>
<comment type="caution">
    <text evidence="2">The sequence shown here is derived from an EMBL/GenBank/DDBJ whole genome shotgun (WGS) entry which is preliminary data.</text>
</comment>
<evidence type="ECO:0008006" key="4">
    <source>
        <dbReference type="Google" id="ProtNLM"/>
    </source>
</evidence>
<dbReference type="EMBL" id="CABITT030000004">
    <property type="protein sequence ID" value="VVB01807.1"/>
    <property type="molecule type" value="Genomic_DNA"/>
</dbReference>
<dbReference type="Proteomes" id="UP000489600">
    <property type="component" value="Unassembled WGS sequence"/>
</dbReference>
<name>A0A565BKC3_9BRAS</name>
<dbReference type="AlphaFoldDB" id="A0A565BKC3"/>
<evidence type="ECO:0000256" key="1">
    <source>
        <dbReference type="SAM" id="SignalP"/>
    </source>
</evidence>
<protein>
    <recommendedName>
        <fullName evidence="4">LisH domain-containing protein</fullName>
    </recommendedName>
</protein>
<proteinExistence type="predicted"/>
<gene>
    <name evidence="2" type="ORF">ANE_LOCUS12251</name>
</gene>
<keyword evidence="3" id="KW-1185">Reference proteome</keyword>
<organism evidence="2 3">
    <name type="scientific">Arabis nemorensis</name>
    <dbReference type="NCBI Taxonomy" id="586526"/>
    <lineage>
        <taxon>Eukaryota</taxon>
        <taxon>Viridiplantae</taxon>
        <taxon>Streptophyta</taxon>
        <taxon>Embryophyta</taxon>
        <taxon>Tracheophyta</taxon>
        <taxon>Spermatophyta</taxon>
        <taxon>Magnoliopsida</taxon>
        <taxon>eudicotyledons</taxon>
        <taxon>Gunneridae</taxon>
        <taxon>Pentapetalae</taxon>
        <taxon>rosids</taxon>
        <taxon>malvids</taxon>
        <taxon>Brassicales</taxon>
        <taxon>Brassicaceae</taxon>
        <taxon>Arabideae</taxon>
        <taxon>Arabis</taxon>
    </lineage>
</organism>
<evidence type="ECO:0000313" key="3">
    <source>
        <dbReference type="Proteomes" id="UP000489600"/>
    </source>
</evidence>
<feature type="chain" id="PRO_5021940151" description="LisH domain-containing protein" evidence="1">
    <location>
        <begin position="29"/>
        <end position="110"/>
    </location>
</feature>
<sequence length="110" mass="12919">MWLCWKNKTKQHQVVSGLLMLRLAVLMGYDDDRISDDRRLDAVEADFEITIPENSGCDKMKQDTLVQGIIREFLLVFLRDLGYFIYDADDAKKPEILDEKMVIQHNIFDH</sequence>
<evidence type="ECO:0000313" key="2">
    <source>
        <dbReference type="EMBL" id="VVB01807.1"/>
    </source>
</evidence>
<feature type="signal peptide" evidence="1">
    <location>
        <begin position="1"/>
        <end position="28"/>
    </location>
</feature>